<dbReference type="RefSeq" id="WP_377577822.1">
    <property type="nucleotide sequence ID" value="NZ_JBHTKA010000001.1"/>
</dbReference>
<accession>A0ABW3JZK5</accession>
<keyword evidence="5" id="KW-0716">Sensory transduction</keyword>
<dbReference type="InterPro" id="IPR016132">
    <property type="entry name" value="Phyto_chromo_attachment"/>
</dbReference>
<dbReference type="Proteomes" id="UP001597112">
    <property type="component" value="Unassembled WGS sequence"/>
</dbReference>
<dbReference type="SUPFAM" id="SSF47384">
    <property type="entry name" value="Homodimeric domain of signal transducing histidine kinase"/>
    <property type="match status" value="1"/>
</dbReference>
<dbReference type="PROSITE" id="PS50046">
    <property type="entry name" value="PHYTOCHROME_2"/>
    <property type="match status" value="1"/>
</dbReference>
<evidence type="ECO:0000259" key="11">
    <source>
        <dbReference type="PROSITE" id="PS50109"/>
    </source>
</evidence>
<evidence type="ECO:0000256" key="4">
    <source>
        <dbReference type="ARBA" id="ARBA00022543"/>
    </source>
</evidence>
<dbReference type="EMBL" id="JBHTKA010000001">
    <property type="protein sequence ID" value="MFD0999415.1"/>
    <property type="molecule type" value="Genomic_DNA"/>
</dbReference>
<dbReference type="SUPFAM" id="SSF55874">
    <property type="entry name" value="ATPase domain of HSP90 chaperone/DNA topoisomerase II/histidine kinase"/>
    <property type="match status" value="1"/>
</dbReference>
<dbReference type="InterPro" id="IPR036097">
    <property type="entry name" value="HisK_dim/P_sf"/>
</dbReference>
<dbReference type="CDD" id="cd00082">
    <property type="entry name" value="HisKA"/>
    <property type="match status" value="1"/>
</dbReference>
<dbReference type="Pfam" id="PF02518">
    <property type="entry name" value="HATPase_c"/>
    <property type="match status" value="1"/>
</dbReference>
<reference evidence="13" key="1">
    <citation type="journal article" date="2019" name="Int. J. Syst. Evol. Microbiol.">
        <title>The Global Catalogue of Microorganisms (GCM) 10K type strain sequencing project: providing services to taxonomists for standard genome sequencing and annotation.</title>
        <authorList>
            <consortium name="The Broad Institute Genomics Platform"/>
            <consortium name="The Broad Institute Genome Sequencing Center for Infectious Disease"/>
            <person name="Wu L."/>
            <person name="Ma J."/>
        </authorList>
    </citation>
    <scope>NUCLEOTIDE SEQUENCE [LARGE SCALE GENOMIC DNA]</scope>
    <source>
        <strain evidence="13">CCUG 58938</strain>
    </source>
</reference>
<evidence type="ECO:0000256" key="7">
    <source>
        <dbReference type="ARBA" id="ARBA00022777"/>
    </source>
</evidence>
<feature type="domain" description="Phytochrome chromophore attachment site" evidence="10">
    <location>
        <begin position="146"/>
        <end position="304"/>
    </location>
</feature>
<dbReference type="EC" id="2.7.13.3" evidence="3"/>
<comment type="catalytic activity">
    <reaction evidence="1">
        <text>ATP + protein L-histidine = ADP + protein N-phospho-L-histidine.</text>
        <dbReference type="EC" id="2.7.13.3"/>
    </reaction>
</comment>
<dbReference type="SUPFAM" id="SSF55781">
    <property type="entry name" value="GAF domain-like"/>
    <property type="match status" value="2"/>
</dbReference>
<evidence type="ECO:0000256" key="6">
    <source>
        <dbReference type="ARBA" id="ARBA00022679"/>
    </source>
</evidence>
<evidence type="ECO:0000256" key="5">
    <source>
        <dbReference type="ARBA" id="ARBA00022606"/>
    </source>
</evidence>
<dbReference type="Gene3D" id="3.30.565.10">
    <property type="entry name" value="Histidine kinase-like ATPase, C-terminal domain"/>
    <property type="match status" value="1"/>
</dbReference>
<dbReference type="InterPro" id="IPR013515">
    <property type="entry name" value="Phytochrome_cen-reg"/>
</dbReference>
<dbReference type="InterPro" id="IPR003018">
    <property type="entry name" value="GAF"/>
</dbReference>
<dbReference type="InterPro" id="IPR029016">
    <property type="entry name" value="GAF-like_dom_sf"/>
</dbReference>
<dbReference type="Pfam" id="PF00512">
    <property type="entry name" value="HisKA"/>
    <property type="match status" value="1"/>
</dbReference>
<evidence type="ECO:0000313" key="12">
    <source>
        <dbReference type="EMBL" id="MFD0999415.1"/>
    </source>
</evidence>
<comment type="caution">
    <text evidence="12">The sequence shown here is derived from an EMBL/GenBank/DDBJ whole genome shotgun (WGS) entry which is preliminary data.</text>
</comment>
<keyword evidence="4" id="KW-0600">Photoreceptor protein</keyword>
<dbReference type="SMART" id="SM00387">
    <property type="entry name" value="HATPase_c"/>
    <property type="match status" value="1"/>
</dbReference>
<dbReference type="InterPro" id="IPR001294">
    <property type="entry name" value="Phytochrome"/>
</dbReference>
<dbReference type="Pfam" id="PF08446">
    <property type="entry name" value="PAS_2"/>
    <property type="match status" value="1"/>
</dbReference>
<dbReference type="InterPro" id="IPR003661">
    <property type="entry name" value="HisK_dim/P_dom"/>
</dbReference>
<dbReference type="InterPro" id="IPR050351">
    <property type="entry name" value="BphY/WalK/GraS-like"/>
</dbReference>
<sequence>MRVVDIVNKENQSIESCDQEPIHIPGAIQPHGFLITVDSSPQHRVRYCSANCMDILNRKAISILGKPVCDMLSADDCTRLEYYLTNELFDTSFACTITGAEFNVTAHKVDDLYTLEFEQYPDGSLTVTDQFNQTKRFVRNIQQAESLQEVCQSIADETRSITGYDRVMIYRFDKDYNGEVFAESKRDDIQSFLGHHYPHTDIPVQARELYLKNLLRIIVDVHYMPVPVLTLDNGAGTQQLDMSHAILRSVSPLHIEYLKNMGVGATLTISLIENKKLWGLIACHHYAPKQVPFYTRLAAQLQGHFLTSQISVRESAAENELAGILDVRLDRLLKNIAKSDNFLAQPDILHRIADIPNANGVAVIRNGIIALSRSTPTQEQIKELLPWLISQSADGSYSTDALSQHFHPALAYGRIASGILYHNLGNTDKDGIIWFRSEMDATINWAGNPTKGDSEDPGARLTPRKSFELWQEKVKNLSIDWKTPERNAAAKLAHLLQGQFYSMYLKEEEKRYIQLTNSLKKANEELANINWIGTHDLKEPLRKIQIFASRILRSGNEASPTILDFVGRMQKSATRMQQLITDLLEYSKLNISSPNEAFKQVNLNDVVQDVARQFETDMEETKASIKVLNLPTVKGIPFQLAQLFVNLIDNSFKFAKKDNIPEIEIKAADVTIENIHYNKVTVSDNGIGFSNAHNEKIFDVFQRLHSDDFQGTGIGLAICKKVMENHLGKIVAIGSTNGATFELYFPVIKKES</sequence>
<proteinExistence type="inferred from homology"/>
<protein>
    <recommendedName>
        <fullName evidence="3">histidine kinase</fullName>
        <ecNumber evidence="3">2.7.13.3</ecNumber>
    </recommendedName>
</protein>
<dbReference type="Gene3D" id="1.10.287.130">
    <property type="match status" value="1"/>
</dbReference>
<dbReference type="InterPro" id="IPR035965">
    <property type="entry name" value="PAS-like_dom_sf"/>
</dbReference>
<dbReference type="Pfam" id="PF01590">
    <property type="entry name" value="GAF"/>
    <property type="match status" value="1"/>
</dbReference>
<name>A0ABW3JZK5_9BACT</name>
<dbReference type="PANTHER" id="PTHR42878">
    <property type="entry name" value="TWO-COMPONENT HISTIDINE KINASE"/>
    <property type="match status" value="1"/>
</dbReference>
<dbReference type="Gene3D" id="3.30.450.270">
    <property type="match status" value="1"/>
</dbReference>
<evidence type="ECO:0000259" key="10">
    <source>
        <dbReference type="PROSITE" id="PS50046"/>
    </source>
</evidence>
<dbReference type="PROSITE" id="PS50109">
    <property type="entry name" value="HIS_KIN"/>
    <property type="match status" value="1"/>
</dbReference>
<keyword evidence="13" id="KW-1185">Reference proteome</keyword>
<comment type="similarity">
    <text evidence="2">In the N-terminal section; belongs to the phytochrome family.</text>
</comment>
<dbReference type="Gene3D" id="3.30.450.40">
    <property type="match status" value="1"/>
</dbReference>
<keyword evidence="12" id="KW-0547">Nucleotide-binding</keyword>
<keyword evidence="6" id="KW-0808">Transferase</keyword>
<dbReference type="Pfam" id="PF00360">
    <property type="entry name" value="PHY"/>
    <property type="match status" value="1"/>
</dbReference>
<keyword evidence="8" id="KW-0157">Chromophore</keyword>
<dbReference type="SUPFAM" id="SSF55785">
    <property type="entry name" value="PYP-like sensor domain (PAS domain)"/>
    <property type="match status" value="1"/>
</dbReference>
<dbReference type="SMART" id="SM00388">
    <property type="entry name" value="HisKA"/>
    <property type="match status" value="1"/>
</dbReference>
<dbReference type="PRINTS" id="PR01033">
    <property type="entry name" value="PHYTOCHROME"/>
</dbReference>
<dbReference type="InterPro" id="IPR005467">
    <property type="entry name" value="His_kinase_dom"/>
</dbReference>
<organism evidence="12 13">
    <name type="scientific">Ohtaekwangia kribbensis</name>
    <dbReference type="NCBI Taxonomy" id="688913"/>
    <lineage>
        <taxon>Bacteria</taxon>
        <taxon>Pseudomonadati</taxon>
        <taxon>Bacteroidota</taxon>
        <taxon>Cytophagia</taxon>
        <taxon>Cytophagales</taxon>
        <taxon>Fulvivirgaceae</taxon>
        <taxon>Ohtaekwangia</taxon>
    </lineage>
</organism>
<evidence type="ECO:0000256" key="2">
    <source>
        <dbReference type="ARBA" id="ARBA00006402"/>
    </source>
</evidence>
<keyword evidence="7" id="KW-0418">Kinase</keyword>
<evidence type="ECO:0000256" key="9">
    <source>
        <dbReference type="ARBA" id="ARBA00023170"/>
    </source>
</evidence>
<dbReference type="InterPro" id="IPR043150">
    <property type="entry name" value="Phytochrome_PHY_sf"/>
</dbReference>
<evidence type="ECO:0000256" key="8">
    <source>
        <dbReference type="ARBA" id="ARBA00022991"/>
    </source>
</evidence>
<dbReference type="InterPro" id="IPR003594">
    <property type="entry name" value="HATPase_dom"/>
</dbReference>
<gene>
    <name evidence="12" type="ORF">ACFQ21_08860</name>
</gene>
<dbReference type="Gene3D" id="3.30.450.20">
    <property type="entry name" value="PAS domain"/>
    <property type="match status" value="1"/>
</dbReference>
<dbReference type="PANTHER" id="PTHR42878:SF15">
    <property type="entry name" value="BACTERIOPHYTOCHROME"/>
    <property type="match status" value="1"/>
</dbReference>
<keyword evidence="9" id="KW-0675">Receptor</keyword>
<dbReference type="InterPro" id="IPR013654">
    <property type="entry name" value="PAS_2"/>
</dbReference>
<dbReference type="SMART" id="SM00065">
    <property type="entry name" value="GAF"/>
    <property type="match status" value="1"/>
</dbReference>
<evidence type="ECO:0000256" key="3">
    <source>
        <dbReference type="ARBA" id="ARBA00012438"/>
    </source>
</evidence>
<dbReference type="GO" id="GO:0005524">
    <property type="term" value="F:ATP binding"/>
    <property type="evidence" value="ECO:0007669"/>
    <property type="project" value="UniProtKB-KW"/>
</dbReference>
<feature type="domain" description="Histidine kinase" evidence="11">
    <location>
        <begin position="532"/>
        <end position="749"/>
    </location>
</feature>
<dbReference type="InterPro" id="IPR036890">
    <property type="entry name" value="HATPase_C_sf"/>
</dbReference>
<evidence type="ECO:0000256" key="1">
    <source>
        <dbReference type="ARBA" id="ARBA00000085"/>
    </source>
</evidence>
<evidence type="ECO:0000313" key="13">
    <source>
        <dbReference type="Proteomes" id="UP001597112"/>
    </source>
</evidence>
<keyword evidence="12" id="KW-0067">ATP-binding</keyword>